<sequence>MRASTNASLQQQAVARARELMSSFRPCLGH</sequence>
<comment type="caution">
    <text evidence="1">The sequence shown here is derived from an EMBL/GenBank/DDBJ whole genome shotgun (WGS) entry which is preliminary data.</text>
</comment>
<dbReference type="KEGG" id="dpl:KGM_203186A"/>
<dbReference type="InParanoid" id="A0A212F026"/>
<keyword evidence="2" id="KW-1185">Reference proteome</keyword>
<dbReference type="Proteomes" id="UP000007151">
    <property type="component" value="Unassembled WGS sequence"/>
</dbReference>
<dbReference type="EMBL" id="AGBW02011174">
    <property type="protein sequence ID" value="OWR47099.1"/>
    <property type="molecule type" value="Genomic_DNA"/>
</dbReference>
<accession>A0A212F026</accession>
<evidence type="ECO:0000313" key="2">
    <source>
        <dbReference type="Proteomes" id="UP000007151"/>
    </source>
</evidence>
<evidence type="ECO:0000313" key="1">
    <source>
        <dbReference type="EMBL" id="OWR47099.1"/>
    </source>
</evidence>
<reference evidence="1 2" key="1">
    <citation type="journal article" date="2011" name="Cell">
        <title>The monarch butterfly genome yields insights into long-distance migration.</title>
        <authorList>
            <person name="Zhan S."/>
            <person name="Merlin C."/>
            <person name="Boore J.L."/>
            <person name="Reppert S.M."/>
        </authorList>
    </citation>
    <scope>NUCLEOTIDE SEQUENCE [LARGE SCALE GENOMIC DNA]</scope>
    <source>
        <strain evidence="1">F-2</strain>
    </source>
</reference>
<dbReference type="AlphaFoldDB" id="A0A212F026"/>
<gene>
    <name evidence="1" type="ORF">KGM_203186A</name>
</gene>
<feature type="non-terminal residue" evidence="1">
    <location>
        <position position="30"/>
    </location>
</feature>
<protein>
    <submittedName>
        <fullName evidence="1">Diaphanous</fullName>
    </submittedName>
</protein>
<organism evidence="1 2">
    <name type="scientific">Danaus plexippus plexippus</name>
    <dbReference type="NCBI Taxonomy" id="278856"/>
    <lineage>
        <taxon>Eukaryota</taxon>
        <taxon>Metazoa</taxon>
        <taxon>Ecdysozoa</taxon>
        <taxon>Arthropoda</taxon>
        <taxon>Hexapoda</taxon>
        <taxon>Insecta</taxon>
        <taxon>Pterygota</taxon>
        <taxon>Neoptera</taxon>
        <taxon>Endopterygota</taxon>
        <taxon>Lepidoptera</taxon>
        <taxon>Glossata</taxon>
        <taxon>Ditrysia</taxon>
        <taxon>Papilionoidea</taxon>
        <taxon>Nymphalidae</taxon>
        <taxon>Danainae</taxon>
        <taxon>Danaini</taxon>
        <taxon>Danaina</taxon>
        <taxon>Danaus</taxon>
        <taxon>Danaus</taxon>
    </lineage>
</organism>
<name>A0A212F026_DANPL</name>
<proteinExistence type="predicted"/>